<dbReference type="PANTHER" id="PTHR12905">
    <property type="entry name" value="METALLOPHOSPHOESTERASE"/>
    <property type="match status" value="1"/>
</dbReference>
<dbReference type="Gene3D" id="3.60.21.10">
    <property type="match status" value="1"/>
</dbReference>
<dbReference type="GO" id="GO:0016787">
    <property type="term" value="F:hydrolase activity"/>
    <property type="evidence" value="ECO:0007669"/>
    <property type="project" value="InterPro"/>
</dbReference>
<evidence type="ECO:0000313" key="2">
    <source>
        <dbReference type="EMBL" id="EHQ05274.1"/>
    </source>
</evidence>
<dbReference type="EMBL" id="JH597773">
    <property type="protein sequence ID" value="EHQ05274.1"/>
    <property type="molecule type" value="Genomic_DNA"/>
</dbReference>
<proteinExistence type="predicted"/>
<dbReference type="PANTHER" id="PTHR12905:SF0">
    <property type="entry name" value="CALCINEURIN-LIKE PHOSPHOESTERASE DOMAIN-CONTAINING PROTEIN"/>
    <property type="match status" value="1"/>
</dbReference>
<dbReference type="STRING" id="183.GCA_002009735_00200"/>
<dbReference type="InterPro" id="IPR051693">
    <property type="entry name" value="UPF0046_metallophosphoest"/>
</dbReference>
<reference evidence="2 3" key="1">
    <citation type="submission" date="2011-10" db="EMBL/GenBank/DDBJ databases">
        <title>The Improved High-Quality Draft genome of Leptonema illini DSM 21528.</title>
        <authorList>
            <consortium name="US DOE Joint Genome Institute (JGI-PGF)"/>
            <person name="Lucas S."/>
            <person name="Copeland A."/>
            <person name="Lapidus A."/>
            <person name="Glavina del Rio T."/>
            <person name="Dalin E."/>
            <person name="Tice H."/>
            <person name="Bruce D."/>
            <person name="Goodwin L."/>
            <person name="Pitluck S."/>
            <person name="Peters L."/>
            <person name="Mikhailova N."/>
            <person name="Held B."/>
            <person name="Kyrpides N."/>
            <person name="Mavromatis K."/>
            <person name="Ivanova N."/>
            <person name="Markowitz V."/>
            <person name="Cheng J.-F."/>
            <person name="Hugenholtz P."/>
            <person name="Woyke T."/>
            <person name="Wu D."/>
            <person name="Gronow S."/>
            <person name="Wellnitz S."/>
            <person name="Brambilla E.-M."/>
            <person name="Klenk H.-P."/>
            <person name="Eisen J.A."/>
        </authorList>
    </citation>
    <scope>NUCLEOTIDE SEQUENCE [LARGE SCALE GENOMIC DNA]</scope>
    <source>
        <strain evidence="2 3">DSM 21528</strain>
    </source>
</reference>
<dbReference type="HOGENOM" id="CLU_833648_0_0_12"/>
<evidence type="ECO:0000259" key="1">
    <source>
        <dbReference type="Pfam" id="PF00149"/>
    </source>
</evidence>
<dbReference type="Pfam" id="PF00149">
    <property type="entry name" value="Metallophos"/>
    <property type="match status" value="1"/>
</dbReference>
<dbReference type="SUPFAM" id="SSF56300">
    <property type="entry name" value="Metallo-dependent phosphatases"/>
    <property type="match status" value="1"/>
</dbReference>
<sequence length="348" mass="39341">MIRIVYTTDIHDALKELRVLLTKTEADLYLLSGDILYHAFYDDMKVYEFVCLQEEFYALAKEEGRSIVPYDLATEILRNNEGGYPAETVLKAAEYRILFHRASRTMKEKYGMIEDLIRKYGNAASFVLPGNYDIDLRYTALSSRNLHKNTMYFENLTLAGYGGAPIATSGIPEKLAVPYQEAGRGVEFYSEPYDFFVEVEPDILVLHNPAYGYFDRIPTLGHVGSNGIRNYLDDHPATLVLSGHVHEDYGVMMKSDGTVLMNPSNFGGVDSPYGFQHGGLFAEILIDTDSRSVQEIFLKRLKGNQICDLLHVRRDENRLVGELMKDAAESSIDLGLFLRDRNGTVIDL</sequence>
<keyword evidence="3" id="KW-1185">Reference proteome</keyword>
<dbReference type="InterPro" id="IPR029052">
    <property type="entry name" value="Metallo-depent_PP-like"/>
</dbReference>
<name>H2CC45_9LEPT</name>
<dbReference type="InterPro" id="IPR004843">
    <property type="entry name" value="Calcineurin-like_PHP"/>
</dbReference>
<dbReference type="RefSeq" id="WP_002769757.1">
    <property type="nucleotide sequence ID" value="NZ_JH597773.1"/>
</dbReference>
<dbReference type="Proteomes" id="UP000005737">
    <property type="component" value="Unassembled WGS sequence"/>
</dbReference>
<evidence type="ECO:0000313" key="3">
    <source>
        <dbReference type="Proteomes" id="UP000005737"/>
    </source>
</evidence>
<organism evidence="2 3">
    <name type="scientific">Leptonema illini DSM 21528</name>
    <dbReference type="NCBI Taxonomy" id="929563"/>
    <lineage>
        <taxon>Bacteria</taxon>
        <taxon>Pseudomonadati</taxon>
        <taxon>Spirochaetota</taxon>
        <taxon>Spirochaetia</taxon>
        <taxon>Leptospirales</taxon>
        <taxon>Leptospiraceae</taxon>
        <taxon>Leptonema</taxon>
    </lineage>
</organism>
<gene>
    <name evidence="2" type="ORF">Lepil_0570</name>
</gene>
<dbReference type="AlphaFoldDB" id="H2CC45"/>
<protein>
    <submittedName>
        <fullName evidence="2">Metallophosphoesterase</fullName>
    </submittedName>
</protein>
<feature type="domain" description="Calcineurin-like phosphoesterase" evidence="1">
    <location>
        <begin position="116"/>
        <end position="247"/>
    </location>
</feature>
<accession>H2CC45</accession>